<dbReference type="EMBL" id="MT898057">
    <property type="protein sequence ID" value="QOS16660.1"/>
    <property type="molecule type" value="Genomic_DNA"/>
</dbReference>
<reference evidence="1" key="1">
    <citation type="submission" date="2020-08" db="EMBL/GenBank/DDBJ databases">
        <title>Genetic structure, function and evolution of capsule biosynthesis loci in Vibrio parahaemolyticus.</title>
        <authorList>
            <person name="Li L."/>
            <person name="Bian S."/>
        </authorList>
    </citation>
    <scope>NUCLEOTIDE SEQUENCE</scope>
    <source>
        <strain evidence="1">VP240</strain>
    </source>
</reference>
<proteinExistence type="predicted"/>
<dbReference type="AlphaFoldDB" id="A0A7M1VNA7"/>
<sequence>MNTMKMSPEPVNIVTTVELSDAGLVIPKQELCLG</sequence>
<name>A0A7M1VNA7_VIBPH</name>
<organism evidence="1">
    <name type="scientific">Vibrio parahaemolyticus</name>
    <dbReference type="NCBI Taxonomy" id="670"/>
    <lineage>
        <taxon>Bacteria</taxon>
        <taxon>Pseudomonadati</taxon>
        <taxon>Pseudomonadota</taxon>
        <taxon>Gammaproteobacteria</taxon>
        <taxon>Vibrionales</taxon>
        <taxon>Vibrionaceae</taxon>
        <taxon>Vibrio</taxon>
    </lineage>
</organism>
<protein>
    <submittedName>
        <fullName evidence="1">Uncharacterized protein</fullName>
    </submittedName>
</protein>
<gene>
    <name evidence="1" type="ORF">VP240_00038</name>
</gene>
<accession>A0A7M1VNA7</accession>
<evidence type="ECO:0000313" key="1">
    <source>
        <dbReference type="EMBL" id="QOS16660.1"/>
    </source>
</evidence>